<dbReference type="GO" id="GO:0008696">
    <property type="term" value="F:4-amino-4-deoxychorismate lyase activity"/>
    <property type="evidence" value="ECO:0007669"/>
    <property type="project" value="UniProtKB-EC"/>
</dbReference>
<name>W0DHP4_9GAMM</name>
<evidence type="ECO:0000256" key="5">
    <source>
        <dbReference type="ARBA" id="ARBA00035633"/>
    </source>
</evidence>
<dbReference type="PANTHER" id="PTHR42743">
    <property type="entry name" value="AMINO-ACID AMINOTRANSFERASE"/>
    <property type="match status" value="1"/>
</dbReference>
<evidence type="ECO:0000256" key="7">
    <source>
        <dbReference type="ARBA" id="ARBA00049529"/>
    </source>
</evidence>
<dbReference type="PANTHER" id="PTHR42743:SF10">
    <property type="entry name" value="D-ALANINE AMINOTRANSFERASE"/>
    <property type="match status" value="1"/>
</dbReference>
<accession>W0DHP4</accession>
<comment type="function">
    <text evidence="8">Involved in the biosynthesis of p-aminobenzoate (PABA), a precursor of tetrahydrofolate. Converts 4-amino-4-deoxychorismate into 4-aminobenzoate (PABA) and pyruvate.</text>
</comment>
<evidence type="ECO:0000256" key="8">
    <source>
        <dbReference type="ARBA" id="ARBA00054027"/>
    </source>
</evidence>
<dbReference type="Gene3D" id="3.30.470.10">
    <property type="match status" value="1"/>
</dbReference>
<gene>
    <name evidence="13" type="ORF">THITH_06330</name>
</gene>
<evidence type="ECO:0000256" key="3">
    <source>
        <dbReference type="ARBA" id="ARBA00022898"/>
    </source>
</evidence>
<comment type="similarity">
    <text evidence="2 11">Belongs to the class-IV pyridoxal-phosphate-dependent aminotransferase family.</text>
</comment>
<dbReference type="Gene3D" id="3.20.10.10">
    <property type="entry name" value="D-amino Acid Aminotransferase, subunit A, domain 2"/>
    <property type="match status" value="1"/>
</dbReference>
<dbReference type="PROSITE" id="PS00770">
    <property type="entry name" value="AA_TRANSFER_CLASS_4"/>
    <property type="match status" value="1"/>
</dbReference>
<dbReference type="InterPro" id="IPR050571">
    <property type="entry name" value="Class-IV_PLP-Dep_Aminotrnsfr"/>
</dbReference>
<dbReference type="InterPro" id="IPR018300">
    <property type="entry name" value="Aminotrans_IV_CS"/>
</dbReference>
<dbReference type="CDD" id="cd01558">
    <property type="entry name" value="D-AAT_like"/>
    <property type="match status" value="1"/>
</dbReference>
<comment type="catalytic activity">
    <reaction evidence="7">
        <text>4-amino-4-deoxychorismate = 4-aminobenzoate + pyruvate + H(+)</text>
        <dbReference type="Rhea" id="RHEA:16201"/>
        <dbReference type="ChEBI" id="CHEBI:15361"/>
        <dbReference type="ChEBI" id="CHEBI:15378"/>
        <dbReference type="ChEBI" id="CHEBI:17836"/>
        <dbReference type="ChEBI" id="CHEBI:58406"/>
        <dbReference type="EC" id="4.1.3.38"/>
    </reaction>
</comment>
<evidence type="ECO:0000256" key="11">
    <source>
        <dbReference type="RuleBase" id="RU004106"/>
    </source>
</evidence>
<evidence type="ECO:0000256" key="9">
    <source>
        <dbReference type="ARBA" id="ARBA00069174"/>
    </source>
</evidence>
<evidence type="ECO:0000256" key="10">
    <source>
        <dbReference type="ARBA" id="ARBA00080135"/>
    </source>
</evidence>
<reference evidence="13 14" key="1">
    <citation type="submission" date="2013-12" db="EMBL/GenBank/DDBJ databases">
        <authorList>
            <consortium name="DOE Joint Genome Institute"/>
            <person name="Muyzer G."/>
            <person name="Huntemann M."/>
            <person name="Han J."/>
            <person name="Chen A."/>
            <person name="Kyrpides N."/>
            <person name="Mavromatis K."/>
            <person name="Markowitz V."/>
            <person name="Palaniappan K."/>
            <person name="Ivanova N."/>
            <person name="Schaumberg A."/>
            <person name="Pati A."/>
            <person name="Liolios K."/>
            <person name="Nordberg H.P."/>
            <person name="Cantor M.N."/>
            <person name="Hua S.X."/>
            <person name="Woyke T."/>
        </authorList>
    </citation>
    <scope>NUCLEOTIDE SEQUENCE [LARGE SCALE GENOMIC DNA]</scope>
    <source>
        <strain evidence="13 14">ARh 1</strain>
    </source>
</reference>
<dbReference type="HOGENOM" id="CLU_020844_4_1_6"/>
<keyword evidence="4" id="KW-0289">Folate biosynthesis</keyword>
<dbReference type="InterPro" id="IPR036038">
    <property type="entry name" value="Aminotransferase-like"/>
</dbReference>
<organism evidence="13 14">
    <name type="scientific">Thioalkalivibrio paradoxus ARh 1</name>
    <dbReference type="NCBI Taxonomy" id="713585"/>
    <lineage>
        <taxon>Bacteria</taxon>
        <taxon>Pseudomonadati</taxon>
        <taxon>Pseudomonadota</taxon>
        <taxon>Gammaproteobacteria</taxon>
        <taxon>Chromatiales</taxon>
        <taxon>Ectothiorhodospiraceae</taxon>
        <taxon>Thioalkalivibrio</taxon>
    </lineage>
</organism>
<dbReference type="InterPro" id="IPR001544">
    <property type="entry name" value="Aminotrans_IV"/>
</dbReference>
<dbReference type="GO" id="GO:0046656">
    <property type="term" value="P:folic acid biosynthetic process"/>
    <property type="evidence" value="ECO:0007669"/>
    <property type="project" value="UniProtKB-KW"/>
</dbReference>
<evidence type="ECO:0000313" key="14">
    <source>
        <dbReference type="Proteomes" id="UP000005289"/>
    </source>
</evidence>
<dbReference type="EMBL" id="CP007029">
    <property type="protein sequence ID" value="AHE97936.1"/>
    <property type="molecule type" value="Genomic_DNA"/>
</dbReference>
<keyword evidence="3 12" id="KW-0663">Pyridoxal phosphate</keyword>
<dbReference type="KEGG" id="tti:THITH_06330"/>
<dbReference type="RefSeq" id="WP_006748605.1">
    <property type="nucleotide sequence ID" value="NZ_CP007029.1"/>
</dbReference>
<dbReference type="EC" id="4.1.3.38" evidence="6"/>
<dbReference type="InterPro" id="IPR043132">
    <property type="entry name" value="BCAT-like_C"/>
</dbReference>
<evidence type="ECO:0000256" key="2">
    <source>
        <dbReference type="ARBA" id="ARBA00009320"/>
    </source>
</evidence>
<evidence type="ECO:0000256" key="12">
    <source>
        <dbReference type="RuleBase" id="RU004516"/>
    </source>
</evidence>
<evidence type="ECO:0000313" key="13">
    <source>
        <dbReference type="EMBL" id="AHE97936.1"/>
    </source>
</evidence>
<comment type="pathway">
    <text evidence="5">Cofactor biosynthesis; tetrahydrofolate biosynthesis; 4-aminobenzoate from chorismate: step 2/2.</text>
</comment>
<evidence type="ECO:0000256" key="4">
    <source>
        <dbReference type="ARBA" id="ARBA00022909"/>
    </source>
</evidence>
<protein>
    <recommendedName>
        <fullName evidence="9">Aminodeoxychorismate lyase</fullName>
        <ecNumber evidence="6">4.1.3.38</ecNumber>
    </recommendedName>
    <alternativeName>
        <fullName evidence="10">4-amino-4-deoxychorismate lyase</fullName>
    </alternativeName>
</protein>
<dbReference type="FunFam" id="3.20.10.10:FF:000002">
    <property type="entry name" value="D-alanine aminotransferase"/>
    <property type="match status" value="1"/>
</dbReference>
<sequence>MIAFLNGDYRPLESVCISPLDRGFLFGDGVYEVIPSYRGVLFEADAHLERLRRSLAAVRIADPLEGAAWRAMLERLLSLNPGGDRAIYLQVTRGVAAREHAFPETAAATVFAMVNPIRSPEPELAERGVAAITLPDQRWGRCDIKAVTLLPNVLARQQAAEQGAVEAILLRNGQVTEGAASNVFVVRDGRVQTPPLNDAILPGITRRVLIDVLRDTARACVEQPIGEDQLRAADEIWLTSSTKELLPVTRLDGRAVGDGCPGPVWREALAAYQSAKPAGRSALPPEGEA</sequence>
<dbReference type="AlphaFoldDB" id="W0DHP4"/>
<dbReference type="Pfam" id="PF01063">
    <property type="entry name" value="Aminotran_4"/>
    <property type="match status" value="1"/>
</dbReference>
<keyword evidence="14" id="KW-1185">Reference proteome</keyword>
<dbReference type="GO" id="GO:0008652">
    <property type="term" value="P:amino acid biosynthetic process"/>
    <property type="evidence" value="ECO:0007669"/>
    <property type="project" value="UniProtKB-ARBA"/>
</dbReference>
<dbReference type="STRING" id="713585.THITH_06330"/>
<evidence type="ECO:0000256" key="6">
    <source>
        <dbReference type="ARBA" id="ARBA00035676"/>
    </source>
</evidence>
<dbReference type="SUPFAM" id="SSF56752">
    <property type="entry name" value="D-aminoacid aminotransferase-like PLP-dependent enzymes"/>
    <property type="match status" value="1"/>
</dbReference>
<dbReference type="Proteomes" id="UP000005289">
    <property type="component" value="Chromosome"/>
</dbReference>
<dbReference type="InterPro" id="IPR043131">
    <property type="entry name" value="BCAT-like_N"/>
</dbReference>
<evidence type="ECO:0000256" key="1">
    <source>
        <dbReference type="ARBA" id="ARBA00001933"/>
    </source>
</evidence>
<dbReference type="GO" id="GO:0005829">
    <property type="term" value="C:cytosol"/>
    <property type="evidence" value="ECO:0007669"/>
    <property type="project" value="TreeGrafter"/>
</dbReference>
<proteinExistence type="inferred from homology"/>
<comment type="cofactor">
    <cofactor evidence="1 12">
        <name>pyridoxal 5'-phosphate</name>
        <dbReference type="ChEBI" id="CHEBI:597326"/>
    </cofactor>
</comment>